<sequence length="362" mass="39479">MSPFRLIYGKNCHLPVELEHKAYWAIKFLNFDLNIAGEQHKLQLNELDEIRHHAYENARIFKERTKAWHDARIQPKEFSEGVKVLLFNSRLKLSPGKLGSKWSGPYSVTHVFPHGAVELLGEKGTFKEFNISEFLKLAHKVIDDGDVSSMNALSALKEKWVAMVGPIPTAATSSVDDHPLARGFRRARWNILHPVTLPHSLLSTQPRSIASQSHGLGSLAAVPPSRNLGETLSLAKTMEDPCMGGNPIEVAAATGEVVVEVADVTDEVTDVGSGVPLDEIEDEVAGDSQEVAVKGSGVPWWRRFLWHPIAGTGGTGHEAAANTTTYLGSQIAGQGVRAEGGGLLRPGLSREHESVAARVVYW</sequence>
<protein>
    <recommendedName>
        <fullName evidence="2">Reverse transcriptase domain-containing protein</fullName>
    </recommendedName>
</protein>
<accession>A0AAW2WWS5</accession>
<evidence type="ECO:0000313" key="1">
    <source>
        <dbReference type="EMBL" id="KAL0444962.1"/>
    </source>
</evidence>
<dbReference type="AlphaFoldDB" id="A0AAW2WWS5"/>
<dbReference type="EMBL" id="JACGWN010000007">
    <property type="protein sequence ID" value="KAL0444962.1"/>
    <property type="molecule type" value="Genomic_DNA"/>
</dbReference>
<reference evidence="1" key="1">
    <citation type="submission" date="2020-06" db="EMBL/GenBank/DDBJ databases">
        <authorList>
            <person name="Li T."/>
            <person name="Hu X."/>
            <person name="Zhang T."/>
            <person name="Song X."/>
            <person name="Zhang H."/>
            <person name="Dai N."/>
            <person name="Sheng W."/>
            <person name="Hou X."/>
            <person name="Wei L."/>
        </authorList>
    </citation>
    <scope>NUCLEOTIDE SEQUENCE</scope>
    <source>
        <strain evidence="1">KEN1</strain>
        <tissue evidence="1">Leaf</tissue>
    </source>
</reference>
<proteinExistence type="predicted"/>
<gene>
    <name evidence="1" type="ORF">Slati_2218900</name>
</gene>
<comment type="caution">
    <text evidence="1">The sequence shown here is derived from an EMBL/GenBank/DDBJ whole genome shotgun (WGS) entry which is preliminary data.</text>
</comment>
<evidence type="ECO:0008006" key="2">
    <source>
        <dbReference type="Google" id="ProtNLM"/>
    </source>
</evidence>
<organism evidence="1">
    <name type="scientific">Sesamum latifolium</name>
    <dbReference type="NCBI Taxonomy" id="2727402"/>
    <lineage>
        <taxon>Eukaryota</taxon>
        <taxon>Viridiplantae</taxon>
        <taxon>Streptophyta</taxon>
        <taxon>Embryophyta</taxon>
        <taxon>Tracheophyta</taxon>
        <taxon>Spermatophyta</taxon>
        <taxon>Magnoliopsida</taxon>
        <taxon>eudicotyledons</taxon>
        <taxon>Gunneridae</taxon>
        <taxon>Pentapetalae</taxon>
        <taxon>asterids</taxon>
        <taxon>lamiids</taxon>
        <taxon>Lamiales</taxon>
        <taxon>Pedaliaceae</taxon>
        <taxon>Sesamum</taxon>
    </lineage>
</organism>
<reference evidence="1" key="2">
    <citation type="journal article" date="2024" name="Plant">
        <title>Genomic evolution and insights into agronomic trait innovations of Sesamum species.</title>
        <authorList>
            <person name="Miao H."/>
            <person name="Wang L."/>
            <person name="Qu L."/>
            <person name="Liu H."/>
            <person name="Sun Y."/>
            <person name="Le M."/>
            <person name="Wang Q."/>
            <person name="Wei S."/>
            <person name="Zheng Y."/>
            <person name="Lin W."/>
            <person name="Duan Y."/>
            <person name="Cao H."/>
            <person name="Xiong S."/>
            <person name="Wang X."/>
            <person name="Wei L."/>
            <person name="Li C."/>
            <person name="Ma Q."/>
            <person name="Ju M."/>
            <person name="Zhao R."/>
            <person name="Li G."/>
            <person name="Mu C."/>
            <person name="Tian Q."/>
            <person name="Mei H."/>
            <person name="Zhang T."/>
            <person name="Gao T."/>
            <person name="Zhang H."/>
        </authorList>
    </citation>
    <scope>NUCLEOTIDE SEQUENCE</scope>
    <source>
        <strain evidence="1">KEN1</strain>
    </source>
</reference>
<name>A0AAW2WWS5_9LAMI</name>